<dbReference type="PANTHER" id="PTHR33530:SF15">
    <property type="entry name" value="OS01G0147100 PROTEIN"/>
    <property type="match status" value="1"/>
</dbReference>
<dbReference type="Pfam" id="PF12442">
    <property type="entry name" value="DUF3681"/>
    <property type="match status" value="1"/>
</dbReference>
<name>A0A0E0FG49_ORYNI</name>
<accession>A0A0E0FG49</accession>
<protein>
    <submittedName>
        <fullName evidence="2">Uncharacterized protein</fullName>
    </submittedName>
</protein>
<dbReference type="eggNOG" id="ENOG502R5GK">
    <property type="taxonomic scope" value="Eukaryota"/>
</dbReference>
<reference evidence="2" key="1">
    <citation type="submission" date="2015-04" db="UniProtKB">
        <authorList>
            <consortium name="EnsemblPlants"/>
        </authorList>
    </citation>
    <scope>IDENTIFICATION</scope>
    <source>
        <strain evidence="2">SL10</strain>
    </source>
</reference>
<feature type="transmembrane region" description="Helical" evidence="1">
    <location>
        <begin position="124"/>
        <end position="145"/>
    </location>
</feature>
<keyword evidence="3" id="KW-1185">Reference proteome</keyword>
<evidence type="ECO:0000256" key="1">
    <source>
        <dbReference type="SAM" id="Phobius"/>
    </source>
</evidence>
<feature type="transmembrane region" description="Helical" evidence="1">
    <location>
        <begin position="81"/>
        <end position="103"/>
    </location>
</feature>
<dbReference type="InterPro" id="IPR022149">
    <property type="entry name" value="DUF3681"/>
</dbReference>
<keyword evidence="1" id="KW-0472">Membrane</keyword>
<dbReference type="AlphaFoldDB" id="A0A0E0FG49"/>
<organism evidence="2">
    <name type="scientific">Oryza nivara</name>
    <name type="common">Indian wild rice</name>
    <name type="synonym">Oryza sativa f. spontanea</name>
    <dbReference type="NCBI Taxonomy" id="4536"/>
    <lineage>
        <taxon>Eukaryota</taxon>
        <taxon>Viridiplantae</taxon>
        <taxon>Streptophyta</taxon>
        <taxon>Embryophyta</taxon>
        <taxon>Tracheophyta</taxon>
        <taxon>Spermatophyta</taxon>
        <taxon>Magnoliopsida</taxon>
        <taxon>Liliopsida</taxon>
        <taxon>Poales</taxon>
        <taxon>Poaceae</taxon>
        <taxon>BOP clade</taxon>
        <taxon>Oryzoideae</taxon>
        <taxon>Oryzeae</taxon>
        <taxon>Oryzinae</taxon>
        <taxon>Oryza</taxon>
    </lineage>
</organism>
<dbReference type="OMA" id="ERTTQKF"/>
<keyword evidence="1" id="KW-1133">Transmembrane helix</keyword>
<evidence type="ECO:0000313" key="2">
    <source>
        <dbReference type="EnsemblPlants" id="ONIVA01G03250.1"/>
    </source>
</evidence>
<keyword evidence="1" id="KW-0812">Transmembrane</keyword>
<reference evidence="2" key="2">
    <citation type="submission" date="2018-04" db="EMBL/GenBank/DDBJ databases">
        <title>OnivRS2 (Oryza nivara Reference Sequence Version 2).</title>
        <authorList>
            <person name="Zhang J."/>
            <person name="Kudrna D."/>
            <person name="Lee S."/>
            <person name="Talag J."/>
            <person name="Rajasekar S."/>
            <person name="Welchert J."/>
            <person name="Hsing Y.-I."/>
            <person name="Wing R.A."/>
        </authorList>
    </citation>
    <scope>NUCLEOTIDE SEQUENCE [LARGE SCALE GENOMIC DNA]</scope>
</reference>
<dbReference type="Gramene" id="ONIVA01G03250.1">
    <property type="protein sequence ID" value="ONIVA01G03250.1"/>
    <property type="gene ID" value="ONIVA01G03250"/>
</dbReference>
<dbReference type="Proteomes" id="UP000006591">
    <property type="component" value="Chromosome 1"/>
</dbReference>
<dbReference type="EnsemblPlants" id="ONIVA01G03250.1">
    <property type="protein sequence ID" value="ONIVA01G03250.1"/>
    <property type="gene ID" value="ONIVA01G03250"/>
</dbReference>
<proteinExistence type="predicted"/>
<evidence type="ECO:0000313" key="3">
    <source>
        <dbReference type="Proteomes" id="UP000006591"/>
    </source>
</evidence>
<dbReference type="PANTHER" id="PTHR33530">
    <property type="entry name" value="OS01G0147100 PROTEIN"/>
    <property type="match status" value="1"/>
</dbReference>
<dbReference type="HOGENOM" id="CLU_1356574_0_0_1"/>
<sequence length="202" mass="21894">MMMQAGRDNLEMLQVSSYSLEIGAGEAAGAAGEEYRSSGTPAAPAGQFVKELLGVGSLTLAMAAGTLVYKPPHGLLFQRHVVAYYLTLVVIFLAGVAEVWTAFWLSEAAGDGRRRRRRGALGRAVLWASVLPLAAIAGIGGYTVLEEFSSIRRPPLAAAVYKRHGGAVRRWHGFHSWNRRNISLASLERTTQKFKVKHDGCL</sequence>
<feature type="transmembrane region" description="Helical" evidence="1">
    <location>
        <begin position="52"/>
        <end position="69"/>
    </location>
</feature>